<protein>
    <submittedName>
        <fullName evidence="1">Uncharacterized protein</fullName>
    </submittedName>
</protein>
<reference evidence="1 2" key="2">
    <citation type="journal article" date="2019" name="G3 (Bethesda)">
        <title>Hybrid Assembly of the Genome of the Entomopathogenic Nematode Steinernema carpocapsae Identifies the X-Chromosome.</title>
        <authorList>
            <person name="Serra L."/>
            <person name="Macchietto M."/>
            <person name="Macias-Munoz A."/>
            <person name="McGill C.J."/>
            <person name="Rodriguez I.M."/>
            <person name="Rodriguez B."/>
            <person name="Murad R."/>
            <person name="Mortazavi A."/>
        </authorList>
    </citation>
    <scope>NUCLEOTIDE SEQUENCE [LARGE SCALE GENOMIC DNA]</scope>
    <source>
        <strain evidence="1 2">ALL</strain>
    </source>
</reference>
<evidence type="ECO:0000313" key="2">
    <source>
        <dbReference type="Proteomes" id="UP000298663"/>
    </source>
</evidence>
<keyword evidence="2" id="KW-1185">Reference proteome</keyword>
<comment type="caution">
    <text evidence="1">The sequence shown here is derived from an EMBL/GenBank/DDBJ whole genome shotgun (WGS) entry which is preliminary data.</text>
</comment>
<evidence type="ECO:0000313" key="1">
    <source>
        <dbReference type="EMBL" id="TKR86346.1"/>
    </source>
</evidence>
<dbReference type="Proteomes" id="UP000298663">
    <property type="component" value="Unassembled WGS sequence"/>
</dbReference>
<sequence>MQALFQLLEKEVSIVCRTKMSDSSVSLFRNAWKKLKKLPVSRPRFDRRKKFLLLRALEELKLFHAVARSRFYLLWNHVFALLPSRSCLKCALLSSESTLAAAFSTE</sequence>
<accession>A0A4U5NSM3</accession>
<dbReference type="EMBL" id="AZBU02000003">
    <property type="protein sequence ID" value="TKR86346.1"/>
    <property type="molecule type" value="Genomic_DNA"/>
</dbReference>
<dbReference type="AlphaFoldDB" id="A0A4U5NSM3"/>
<name>A0A4U5NSM3_STECR</name>
<organism evidence="1 2">
    <name type="scientific">Steinernema carpocapsae</name>
    <name type="common">Entomopathogenic nematode</name>
    <dbReference type="NCBI Taxonomy" id="34508"/>
    <lineage>
        <taxon>Eukaryota</taxon>
        <taxon>Metazoa</taxon>
        <taxon>Ecdysozoa</taxon>
        <taxon>Nematoda</taxon>
        <taxon>Chromadorea</taxon>
        <taxon>Rhabditida</taxon>
        <taxon>Tylenchina</taxon>
        <taxon>Panagrolaimomorpha</taxon>
        <taxon>Strongyloidoidea</taxon>
        <taxon>Steinernematidae</taxon>
        <taxon>Steinernema</taxon>
    </lineage>
</organism>
<proteinExistence type="predicted"/>
<gene>
    <name evidence="1" type="ORF">L596_010955</name>
</gene>
<reference evidence="1 2" key="1">
    <citation type="journal article" date="2015" name="Genome Biol.">
        <title>Comparative genomics of Steinernema reveals deeply conserved gene regulatory networks.</title>
        <authorList>
            <person name="Dillman A.R."/>
            <person name="Macchietto M."/>
            <person name="Porter C.F."/>
            <person name="Rogers A."/>
            <person name="Williams B."/>
            <person name="Antoshechkin I."/>
            <person name="Lee M.M."/>
            <person name="Goodwin Z."/>
            <person name="Lu X."/>
            <person name="Lewis E.E."/>
            <person name="Goodrich-Blair H."/>
            <person name="Stock S.P."/>
            <person name="Adams B.J."/>
            <person name="Sternberg P.W."/>
            <person name="Mortazavi A."/>
        </authorList>
    </citation>
    <scope>NUCLEOTIDE SEQUENCE [LARGE SCALE GENOMIC DNA]</scope>
    <source>
        <strain evidence="1 2">ALL</strain>
    </source>
</reference>